<dbReference type="GeneID" id="99067245"/>
<dbReference type="KEGG" id="cben:EG339_20790"/>
<evidence type="ECO:0000256" key="5">
    <source>
        <dbReference type="PROSITE-ProRule" id="PRU10137"/>
    </source>
</evidence>
<dbReference type="CDD" id="cd00338">
    <property type="entry name" value="Ser_Recombinase"/>
    <property type="match status" value="1"/>
</dbReference>
<dbReference type="PANTHER" id="PTHR30461">
    <property type="entry name" value="DNA-INVERTASE FROM LAMBDOID PROPHAGE"/>
    <property type="match status" value="1"/>
</dbReference>
<name>A0A3G6TFT9_9FLAO</name>
<dbReference type="Gene3D" id="3.40.50.1390">
    <property type="entry name" value="Resolvase, N-terminal catalytic domain"/>
    <property type="match status" value="1"/>
</dbReference>
<reference evidence="8" key="1">
    <citation type="submission" date="2018-11" db="EMBL/GenBank/DDBJ databases">
        <title>Proposal to divide the Flavobacteriaceae and reorganize its genera based on Amino Acid Identity values calculated from whole genome sequences.</title>
        <authorList>
            <person name="Nicholson A.C."/>
            <person name="Gulvik C.A."/>
            <person name="Whitney A.M."/>
            <person name="Humrighouse B.W."/>
            <person name="Bell M."/>
            <person name="Holmes B."/>
            <person name="Steigerwalt A.G."/>
            <person name="Villarma A."/>
            <person name="Sheth M."/>
            <person name="Batra D."/>
            <person name="Pryor J."/>
            <person name="Bernardet J.-F."/>
            <person name="Hugo C."/>
            <person name="Kampfer P."/>
            <person name="Newman J."/>
            <person name="McQuiston J.R."/>
        </authorList>
    </citation>
    <scope>NUCLEOTIDE SEQUENCE [LARGE SCALE GENOMIC DNA]</scope>
    <source>
        <strain evidence="8">G0229</strain>
    </source>
</reference>
<accession>A0A3G6TFT9</accession>
<dbReference type="PROSITE" id="PS51737">
    <property type="entry name" value="RECOMBINASE_DNA_BIND"/>
    <property type="match status" value="1"/>
</dbReference>
<dbReference type="SMART" id="SM00857">
    <property type="entry name" value="Resolvase"/>
    <property type="match status" value="1"/>
</dbReference>
<dbReference type="RefSeq" id="WP_123871754.1">
    <property type="nucleotide sequence ID" value="NZ_CP033932.1"/>
</dbReference>
<dbReference type="Pfam" id="PF00239">
    <property type="entry name" value="Resolvase"/>
    <property type="match status" value="1"/>
</dbReference>
<sequence length="523" mass="60448">MIADLYIRVSTDEQADKGYSQRDQEERLRLHCDRLAITIDRVIFEDHSAKSFDRPEWKNYLQSFKRSRGYREERLILFTKWDRFSRNTSEAYQMIGHLKKNNILPQAIEQPLDLSIPENKVLLAIYLSTPEVENDRRALNVTNGMRRAIKEGRLMGIAPYGYVNKCTEDGRKYVAVKQPEASNIIWAFEQVAKGHLPTAKVRVEMNKREGKNISSNAFMVALRNVTYCGKIYVRAYKNEEEDIVPGKHEALISEELFLKVQHVLKKKGTKDLRLPGGRIINEERYPLRGLLLCPNCGKNLTASSSKGHTKHYYYYHCTTACGFRHHSDKVNKLFKEELSKYDFPTGILEILKKIIVKNTKSTSENFDGERSTLKSRISELNDRISKARDMYLSDKIDEEDFRDIKNRYKGELDDLEYKLSLLVKSEQKEGVEDKISKALKIVGNISERYINASPIDKRAIVSLIYPEKIIFDGSDFQTSKINSFVDSIFLIRKELSKQKKGDLNSKNLNPRLVSSTGFKPVTF</sequence>
<dbReference type="PANTHER" id="PTHR30461:SF23">
    <property type="entry name" value="DNA RECOMBINASE-RELATED"/>
    <property type="match status" value="1"/>
</dbReference>
<evidence type="ECO:0000256" key="4">
    <source>
        <dbReference type="PIRSR" id="PIRSR606118-50"/>
    </source>
</evidence>
<evidence type="ECO:0000256" key="1">
    <source>
        <dbReference type="ARBA" id="ARBA00022908"/>
    </source>
</evidence>
<proteinExistence type="predicted"/>
<dbReference type="EMBL" id="CP033932">
    <property type="protein sequence ID" value="AZB26847.1"/>
    <property type="molecule type" value="Genomic_DNA"/>
</dbReference>
<dbReference type="InterPro" id="IPR006119">
    <property type="entry name" value="Resolv_N"/>
</dbReference>
<dbReference type="InterPro" id="IPR038109">
    <property type="entry name" value="DNA_bind_recomb_sf"/>
</dbReference>
<dbReference type="Pfam" id="PF07508">
    <property type="entry name" value="Recombinase"/>
    <property type="match status" value="1"/>
</dbReference>
<organism evidence="7 8">
    <name type="scientific">Chryseobacterium bernardetii</name>
    <dbReference type="NCBI Taxonomy" id="1241978"/>
    <lineage>
        <taxon>Bacteria</taxon>
        <taxon>Pseudomonadati</taxon>
        <taxon>Bacteroidota</taxon>
        <taxon>Flavobacteriia</taxon>
        <taxon>Flavobacteriales</taxon>
        <taxon>Weeksellaceae</taxon>
        <taxon>Chryseobacterium group</taxon>
        <taxon>Chryseobacterium</taxon>
    </lineage>
</organism>
<dbReference type="Pfam" id="PF13408">
    <property type="entry name" value="Zn_ribbon_recom"/>
    <property type="match status" value="1"/>
</dbReference>
<evidence type="ECO:0000256" key="2">
    <source>
        <dbReference type="ARBA" id="ARBA00023125"/>
    </source>
</evidence>
<keyword evidence="1" id="KW-0229">DNA integration</keyword>
<evidence type="ECO:0000259" key="6">
    <source>
        <dbReference type="PROSITE" id="PS51737"/>
    </source>
</evidence>
<keyword evidence="8" id="KW-1185">Reference proteome</keyword>
<dbReference type="InterPro" id="IPR025827">
    <property type="entry name" value="Zn_ribbon_recom_dom"/>
</dbReference>
<feature type="domain" description="Recombinase" evidence="6">
    <location>
        <begin position="159"/>
        <end position="270"/>
    </location>
</feature>
<dbReference type="InterPro" id="IPR006118">
    <property type="entry name" value="Recombinase_CS"/>
</dbReference>
<keyword evidence="3" id="KW-0233">DNA recombination</keyword>
<dbReference type="InterPro" id="IPR050639">
    <property type="entry name" value="SSR_resolvase"/>
</dbReference>
<evidence type="ECO:0000313" key="8">
    <source>
        <dbReference type="Proteomes" id="UP000271193"/>
    </source>
</evidence>
<keyword evidence="2" id="KW-0238">DNA-binding</keyword>
<dbReference type="SUPFAM" id="SSF53041">
    <property type="entry name" value="Resolvase-like"/>
    <property type="match status" value="1"/>
</dbReference>
<dbReference type="AlphaFoldDB" id="A0A3G6TFT9"/>
<protein>
    <submittedName>
        <fullName evidence="7">Recombinase family protein</fullName>
    </submittedName>
</protein>
<dbReference type="GO" id="GO:0003677">
    <property type="term" value="F:DNA binding"/>
    <property type="evidence" value="ECO:0007669"/>
    <property type="project" value="UniProtKB-KW"/>
</dbReference>
<dbReference type="InterPro" id="IPR011109">
    <property type="entry name" value="DNA_bind_recombinase_dom"/>
</dbReference>
<dbReference type="GO" id="GO:0000150">
    <property type="term" value="F:DNA strand exchange activity"/>
    <property type="evidence" value="ECO:0007669"/>
    <property type="project" value="InterPro"/>
</dbReference>
<dbReference type="Proteomes" id="UP000271193">
    <property type="component" value="Chromosome"/>
</dbReference>
<dbReference type="InterPro" id="IPR036162">
    <property type="entry name" value="Resolvase-like_N_sf"/>
</dbReference>
<dbReference type="GO" id="GO:0015074">
    <property type="term" value="P:DNA integration"/>
    <property type="evidence" value="ECO:0007669"/>
    <property type="project" value="UniProtKB-KW"/>
</dbReference>
<evidence type="ECO:0000256" key="3">
    <source>
        <dbReference type="ARBA" id="ARBA00023172"/>
    </source>
</evidence>
<dbReference type="Gene3D" id="3.90.1750.20">
    <property type="entry name" value="Putative Large Serine Recombinase, Chain B, Domain 2"/>
    <property type="match status" value="1"/>
</dbReference>
<feature type="active site" description="O-(5'-phospho-DNA)-serine intermediate" evidence="4 5">
    <location>
        <position position="10"/>
    </location>
</feature>
<dbReference type="PROSITE" id="PS00397">
    <property type="entry name" value="RECOMBINASES_1"/>
    <property type="match status" value="1"/>
</dbReference>
<evidence type="ECO:0000313" key="7">
    <source>
        <dbReference type="EMBL" id="AZB26847.1"/>
    </source>
</evidence>
<gene>
    <name evidence="7" type="ORF">EG339_20790</name>
</gene>